<proteinExistence type="predicted"/>
<organism evidence="1 2">
    <name type="scientific">Mucor circinelloides f. circinelloides (strain 1006PhL)</name>
    <name type="common">Mucormycosis agent</name>
    <name type="synonym">Calyptromyces circinelloides</name>
    <dbReference type="NCBI Taxonomy" id="1220926"/>
    <lineage>
        <taxon>Eukaryota</taxon>
        <taxon>Fungi</taxon>
        <taxon>Fungi incertae sedis</taxon>
        <taxon>Mucoromycota</taxon>
        <taxon>Mucoromycotina</taxon>
        <taxon>Mucoromycetes</taxon>
        <taxon>Mucorales</taxon>
        <taxon>Mucorineae</taxon>
        <taxon>Mucoraceae</taxon>
        <taxon>Mucor</taxon>
    </lineage>
</organism>
<protein>
    <submittedName>
        <fullName evidence="1">Uncharacterized protein</fullName>
    </submittedName>
</protein>
<gene>
    <name evidence="1" type="ORF">HMPREF1544_12367</name>
</gene>
<name>S2ITK9_MUCC1</name>
<evidence type="ECO:0000313" key="1">
    <source>
        <dbReference type="EMBL" id="EPB80941.1"/>
    </source>
</evidence>
<dbReference type="Proteomes" id="UP000014254">
    <property type="component" value="Unassembled WGS sequence"/>
</dbReference>
<dbReference type="InParanoid" id="S2ITK9"/>
<evidence type="ECO:0000313" key="2">
    <source>
        <dbReference type="Proteomes" id="UP000014254"/>
    </source>
</evidence>
<dbReference type="AlphaFoldDB" id="S2ITK9"/>
<feature type="non-terminal residue" evidence="1">
    <location>
        <position position="1"/>
    </location>
</feature>
<dbReference type="OrthoDB" id="2287076at2759"/>
<dbReference type="EMBL" id="KE124299">
    <property type="protein sequence ID" value="EPB80941.1"/>
    <property type="molecule type" value="Genomic_DNA"/>
</dbReference>
<keyword evidence="2" id="KW-1185">Reference proteome</keyword>
<reference evidence="2" key="1">
    <citation type="submission" date="2013-05" db="EMBL/GenBank/DDBJ databases">
        <title>The Genome sequence of Mucor circinelloides f. circinelloides 1006PhL.</title>
        <authorList>
            <consortium name="The Broad Institute Genomics Platform"/>
            <person name="Cuomo C."/>
            <person name="Earl A."/>
            <person name="Findley K."/>
            <person name="Lee S.C."/>
            <person name="Walker B."/>
            <person name="Young S."/>
            <person name="Zeng Q."/>
            <person name="Gargeya S."/>
            <person name="Fitzgerald M."/>
            <person name="Haas B."/>
            <person name="Abouelleil A."/>
            <person name="Allen A.W."/>
            <person name="Alvarado L."/>
            <person name="Arachchi H.M."/>
            <person name="Berlin A.M."/>
            <person name="Chapman S.B."/>
            <person name="Gainer-Dewar J."/>
            <person name="Goldberg J."/>
            <person name="Griggs A."/>
            <person name="Gujja S."/>
            <person name="Hansen M."/>
            <person name="Howarth C."/>
            <person name="Imamovic A."/>
            <person name="Ireland A."/>
            <person name="Larimer J."/>
            <person name="McCowan C."/>
            <person name="Murphy C."/>
            <person name="Pearson M."/>
            <person name="Poon T.W."/>
            <person name="Priest M."/>
            <person name="Roberts A."/>
            <person name="Saif S."/>
            <person name="Shea T."/>
            <person name="Sisk P."/>
            <person name="Sykes S."/>
            <person name="Wortman J."/>
            <person name="Nusbaum C."/>
            <person name="Birren B."/>
        </authorList>
    </citation>
    <scope>NUCLEOTIDE SEQUENCE [LARGE SCALE GENOMIC DNA]</scope>
    <source>
        <strain evidence="2">1006PhL</strain>
    </source>
</reference>
<accession>S2ITK9</accession>
<dbReference type="VEuPathDB" id="FungiDB:HMPREF1544_12367"/>
<sequence length="174" mass="20040">TGGEENLNAQAVEDLLRQRLAPNGTNHSYRKNQLRFLEWAIQHNKVSFTAFSLSEDLVNFLADMKTRHDLQEASTLKTLRAAVVAHLLHEGPKDDSRVKEAPPVNLHRPTIDVSPAIAIAQSIASRTTTFIKRLQRNRNWRSFWQWQPSYVLRIWFVSLLPHAPLRILVVSLFR</sequence>